<dbReference type="InterPro" id="IPR044224">
    <property type="entry name" value="KOBITO1-like"/>
</dbReference>
<organism evidence="1 2">
    <name type="scientific">Solanum commersonii</name>
    <name type="common">Commerson's wild potato</name>
    <name type="synonym">Commerson's nightshade</name>
    <dbReference type="NCBI Taxonomy" id="4109"/>
    <lineage>
        <taxon>Eukaryota</taxon>
        <taxon>Viridiplantae</taxon>
        <taxon>Streptophyta</taxon>
        <taxon>Embryophyta</taxon>
        <taxon>Tracheophyta</taxon>
        <taxon>Spermatophyta</taxon>
        <taxon>Magnoliopsida</taxon>
        <taxon>eudicotyledons</taxon>
        <taxon>Gunneridae</taxon>
        <taxon>Pentapetalae</taxon>
        <taxon>asterids</taxon>
        <taxon>lamiids</taxon>
        <taxon>Solanales</taxon>
        <taxon>Solanaceae</taxon>
        <taxon>Solanoideae</taxon>
        <taxon>Solaneae</taxon>
        <taxon>Solanum</taxon>
    </lineage>
</organism>
<evidence type="ECO:0000313" key="1">
    <source>
        <dbReference type="EMBL" id="KAG5571488.1"/>
    </source>
</evidence>
<dbReference type="AlphaFoldDB" id="A0A9J5W8K8"/>
<dbReference type="GO" id="GO:0009737">
    <property type="term" value="P:response to abscisic acid"/>
    <property type="evidence" value="ECO:0007669"/>
    <property type="project" value="InterPro"/>
</dbReference>
<evidence type="ECO:0000313" key="2">
    <source>
        <dbReference type="Proteomes" id="UP000824120"/>
    </source>
</evidence>
<dbReference type="EMBL" id="JACXVP010000012">
    <property type="protein sequence ID" value="KAG5571488.1"/>
    <property type="molecule type" value="Genomic_DNA"/>
</dbReference>
<proteinExistence type="predicted"/>
<dbReference type="GO" id="GO:0030244">
    <property type="term" value="P:cellulose biosynthetic process"/>
    <property type="evidence" value="ECO:0007669"/>
    <property type="project" value="InterPro"/>
</dbReference>
<dbReference type="PANTHER" id="PTHR46701">
    <property type="entry name" value="GLYCOSYLTRANSFERASE-LIKE KOBITO 1"/>
    <property type="match status" value="1"/>
</dbReference>
<reference evidence="1 2" key="1">
    <citation type="submission" date="2020-09" db="EMBL/GenBank/DDBJ databases">
        <title>De no assembly of potato wild relative species, Solanum commersonii.</title>
        <authorList>
            <person name="Cho K."/>
        </authorList>
    </citation>
    <scope>NUCLEOTIDE SEQUENCE [LARGE SCALE GENOMIC DNA]</scope>
    <source>
        <strain evidence="1">LZ3.2</strain>
        <tissue evidence="1">Leaf</tissue>
    </source>
</reference>
<dbReference type="PANTHER" id="PTHR46701:SF6">
    <property type="entry name" value="GLYCOSYLTRANSFERASE FAMILY 92 PROTEIN"/>
    <property type="match status" value="1"/>
</dbReference>
<comment type="caution">
    <text evidence="1">The sequence shown here is derived from an EMBL/GenBank/DDBJ whole genome shotgun (WGS) entry which is preliminary data.</text>
</comment>
<sequence length="241" mass="28220">MHNSSVWLGDLKLQTMLTQHKCKVFNKCIRSSSNNSFNITHKKNMHFSGYKMYNDCEGFSIYYKLSQNDEYVRADNLPTNCSLIRFPINSSHGNLFNMLGLEILVEWKLSDECGKCQYGGGQCQTDKTNKFSCHKVSLLFDRLMIYNVLCPSRIWNETWLAGFFYQPFNHELFVKHTLNMEIAIVMAREAGVDWIIHLDTDELMHPAGLVSILYGDLWQIYLKMLTWSYFLTMRAVLREMM</sequence>
<dbReference type="Proteomes" id="UP000824120">
    <property type="component" value="Chromosome 12"/>
</dbReference>
<keyword evidence="2" id="KW-1185">Reference proteome</keyword>
<dbReference type="OrthoDB" id="1697421at2759"/>
<gene>
    <name evidence="1" type="ORF">H5410_061254</name>
</gene>
<name>A0A9J5W8K8_SOLCO</name>
<protein>
    <submittedName>
        <fullName evidence="1">Uncharacterized protein</fullName>
    </submittedName>
</protein>
<accession>A0A9J5W8K8</accession>